<dbReference type="AlphaFoldDB" id="A0A6C0IEU1"/>
<accession>A0A6C0IEU1</accession>
<organism evidence="2">
    <name type="scientific">viral metagenome</name>
    <dbReference type="NCBI Taxonomy" id="1070528"/>
    <lineage>
        <taxon>unclassified sequences</taxon>
        <taxon>metagenomes</taxon>
        <taxon>organismal metagenomes</taxon>
    </lineage>
</organism>
<evidence type="ECO:0000313" key="2">
    <source>
        <dbReference type="EMBL" id="QHT91658.1"/>
    </source>
</evidence>
<name>A0A6C0IEU1_9ZZZZ</name>
<sequence length="775" mass="87778">MDPNEEDDPELTKLRKENEEEEEDANDADNVVSDYFDKLPDALDDDDDEDDTRSTVVTKNQIDKDTVIVPPPKNAEFSLKVTFGVIPYGHSSLASEKNPGNPQAVNARGNPELGISGWNTMPPIALNNFKSPKDWVVTDIALAYPFLISIWRVDMNSVMTTGEIIKIIQDSDYDSQCISRILNLLDTKSYVSTEELAKFRATEKEKQAFVKTYEERETANKSGLFAAEINSGKKNTFLAADKEFSGYNDEEERTFRMTTNCPIPQADLVSTSMQVACMKYDIVDSNGIKQCRSLMVGKMPTHESILNGGLLYVKVPNGTKKVALKNKALEMCDHLLEKNPKSVPIDFFQRSRLSQDIIDKVKKSAIQKHCIFIDDTCNGASGITFPVFPGVNGITDYDDKSRAIDMGNSGNQRLSVLNSPTPDESYQMEKDVAETMMQDIFKQNQISDPVEQNKIRAVAQFLIKKISPTQITRDIIMDIFNIKKKYPNLNLQTIYENLEYLKANNETNIDHVEHLLNLKTTLGMTIEKTIEYNTWCEIRSLDKDEAIDIANIVKIKRITELTKFTLDNLLEKYRDASSDVSIALVMLIVPDIPLDVANEVVIYARELTKDKDGEINIYKSDSLANKISKLMKITNKLDIDGFKNVVGAYNMSQGNESIAIVILFTKLEDIDHIRHTLDIAGSNPWVATTMILINTEDPIKAKNLFNSATEASETMYEAIDFIKNIVKKGGRSKTKTRKSRTRKTRKMKPKKSRTRKTRKPRKPRKPRKTRKHLKK</sequence>
<evidence type="ECO:0000256" key="1">
    <source>
        <dbReference type="SAM" id="MobiDB-lite"/>
    </source>
</evidence>
<protein>
    <submittedName>
        <fullName evidence="2">Uncharacterized protein</fullName>
    </submittedName>
</protein>
<reference evidence="2" key="1">
    <citation type="journal article" date="2020" name="Nature">
        <title>Giant virus diversity and host interactions through global metagenomics.</title>
        <authorList>
            <person name="Schulz F."/>
            <person name="Roux S."/>
            <person name="Paez-Espino D."/>
            <person name="Jungbluth S."/>
            <person name="Walsh D.A."/>
            <person name="Denef V.J."/>
            <person name="McMahon K.D."/>
            <person name="Konstantinidis K.T."/>
            <person name="Eloe-Fadrosh E.A."/>
            <person name="Kyrpides N.C."/>
            <person name="Woyke T."/>
        </authorList>
    </citation>
    <scope>NUCLEOTIDE SEQUENCE</scope>
    <source>
        <strain evidence="2">GVMAG-M-3300023184-86</strain>
    </source>
</reference>
<feature type="region of interest" description="Disordered" evidence="1">
    <location>
        <begin position="1"/>
        <end position="33"/>
    </location>
</feature>
<dbReference type="EMBL" id="MN740167">
    <property type="protein sequence ID" value="QHT91658.1"/>
    <property type="molecule type" value="Genomic_DNA"/>
</dbReference>
<feature type="region of interest" description="Disordered" evidence="1">
    <location>
        <begin position="729"/>
        <end position="775"/>
    </location>
</feature>
<proteinExistence type="predicted"/>